<dbReference type="Gene3D" id="1.10.10.10">
    <property type="entry name" value="Winged helix-like DNA-binding domain superfamily/Winged helix DNA-binding domain"/>
    <property type="match status" value="1"/>
</dbReference>
<proteinExistence type="predicted"/>
<evidence type="ECO:0008006" key="3">
    <source>
        <dbReference type="Google" id="ProtNLM"/>
    </source>
</evidence>
<accession>A0A7K0D0F2</accession>
<sequence length="49" mass="5483">MRDVLELLAAGETEDSILEDYPYLERDDIRACLSFAAAESDHPILRTAS</sequence>
<reference evidence="1 2" key="1">
    <citation type="submission" date="2019-10" db="EMBL/GenBank/DDBJ databases">
        <title>Nocardia macrotermitis sp. nov. and Nocardia aurantia sp. nov., isolated from the gut of fungus growing-termite Macrotermes natalensis.</title>
        <authorList>
            <person name="Benndorf R."/>
            <person name="Schwitalla J."/>
            <person name="Martin K."/>
            <person name="De Beer W."/>
            <person name="Kaster A.-K."/>
            <person name="Vollmers J."/>
            <person name="Poulsen M."/>
            <person name="Beemelmanns C."/>
        </authorList>
    </citation>
    <scope>NUCLEOTIDE SEQUENCE [LARGE SCALE GENOMIC DNA]</scope>
    <source>
        <strain evidence="1 2">RB20</strain>
    </source>
</reference>
<name>A0A7K0D0F2_9NOCA</name>
<evidence type="ECO:0000313" key="2">
    <source>
        <dbReference type="Proteomes" id="UP000438448"/>
    </source>
</evidence>
<gene>
    <name evidence="1" type="ORF">NRB20_23010</name>
</gene>
<protein>
    <recommendedName>
        <fullName evidence="3">DUF433 domain-containing protein</fullName>
    </recommendedName>
</protein>
<dbReference type="AlphaFoldDB" id="A0A7K0D0F2"/>
<organism evidence="1 2">
    <name type="scientific">Nocardia macrotermitis</name>
    <dbReference type="NCBI Taxonomy" id="2585198"/>
    <lineage>
        <taxon>Bacteria</taxon>
        <taxon>Bacillati</taxon>
        <taxon>Actinomycetota</taxon>
        <taxon>Actinomycetes</taxon>
        <taxon>Mycobacteriales</taxon>
        <taxon>Nocardiaceae</taxon>
        <taxon>Nocardia</taxon>
    </lineage>
</organism>
<dbReference type="InterPro" id="IPR009057">
    <property type="entry name" value="Homeodomain-like_sf"/>
</dbReference>
<comment type="caution">
    <text evidence="1">The sequence shown here is derived from an EMBL/GenBank/DDBJ whole genome shotgun (WGS) entry which is preliminary data.</text>
</comment>
<dbReference type="InterPro" id="IPR007367">
    <property type="entry name" value="DUF433"/>
</dbReference>
<keyword evidence="2" id="KW-1185">Reference proteome</keyword>
<dbReference type="SUPFAM" id="SSF46689">
    <property type="entry name" value="Homeodomain-like"/>
    <property type="match status" value="1"/>
</dbReference>
<dbReference type="InterPro" id="IPR036388">
    <property type="entry name" value="WH-like_DNA-bd_sf"/>
</dbReference>
<evidence type="ECO:0000313" key="1">
    <source>
        <dbReference type="EMBL" id="MQY19216.1"/>
    </source>
</evidence>
<dbReference type="Proteomes" id="UP000438448">
    <property type="component" value="Unassembled WGS sequence"/>
</dbReference>
<dbReference type="Pfam" id="PF04255">
    <property type="entry name" value="DUF433"/>
    <property type="match status" value="1"/>
</dbReference>
<dbReference type="EMBL" id="WEGK01000004">
    <property type="protein sequence ID" value="MQY19216.1"/>
    <property type="molecule type" value="Genomic_DNA"/>
</dbReference>